<protein>
    <recommendedName>
        <fullName evidence="2">Secreted protein CSS2 C-terminal domain-containing protein</fullName>
    </recommendedName>
</protein>
<keyword evidence="1" id="KW-0812">Transmembrane</keyword>
<feature type="domain" description="Secreted protein CSS2 C-terminal" evidence="2">
    <location>
        <begin position="50"/>
        <end position="148"/>
    </location>
</feature>
<proteinExistence type="predicted"/>
<evidence type="ECO:0000256" key="1">
    <source>
        <dbReference type="SAM" id="Phobius"/>
    </source>
</evidence>
<dbReference type="VEuPathDB" id="FungiDB:BO82DRAFT_353611"/>
<dbReference type="RefSeq" id="XP_025492847.1">
    <property type="nucleotide sequence ID" value="XM_025635003.1"/>
</dbReference>
<keyword evidence="4" id="KW-1185">Reference proteome</keyword>
<dbReference type="Proteomes" id="UP000248340">
    <property type="component" value="Unassembled WGS sequence"/>
</dbReference>
<sequence>MDSSTLTARLAIIGILFSSLCWIYAVSRGVDPDVKHILWGHVGSAIYPTFVYSLASGIAGFIIGQSEQKSCAKITGSLNGWQYEYYGTGRNCDTTAQRETIHGALYHYFSSVESNMTCGTQCLSLNHGGPYNGYLKFGKAESFDASAYCGQGLPFAARATGGNNSFK</sequence>
<dbReference type="EMBL" id="KZ821694">
    <property type="protein sequence ID" value="PYH82647.1"/>
    <property type="molecule type" value="Genomic_DNA"/>
</dbReference>
<organism evidence="3 4">
    <name type="scientific">Aspergillus uvarum CBS 121591</name>
    <dbReference type="NCBI Taxonomy" id="1448315"/>
    <lineage>
        <taxon>Eukaryota</taxon>
        <taxon>Fungi</taxon>
        <taxon>Dikarya</taxon>
        <taxon>Ascomycota</taxon>
        <taxon>Pezizomycotina</taxon>
        <taxon>Eurotiomycetes</taxon>
        <taxon>Eurotiomycetidae</taxon>
        <taxon>Eurotiales</taxon>
        <taxon>Aspergillaceae</taxon>
        <taxon>Aspergillus</taxon>
        <taxon>Aspergillus subgen. Circumdati</taxon>
    </lineage>
</organism>
<evidence type="ECO:0000313" key="4">
    <source>
        <dbReference type="Proteomes" id="UP000248340"/>
    </source>
</evidence>
<dbReference type="InterPro" id="IPR046624">
    <property type="entry name" value="CSS2_C"/>
</dbReference>
<reference evidence="3 4" key="1">
    <citation type="submission" date="2016-12" db="EMBL/GenBank/DDBJ databases">
        <title>The genomes of Aspergillus section Nigri reveals drivers in fungal speciation.</title>
        <authorList>
            <consortium name="DOE Joint Genome Institute"/>
            <person name="Vesth T.C."/>
            <person name="Nybo J."/>
            <person name="Theobald S."/>
            <person name="Brandl J."/>
            <person name="Frisvad J.C."/>
            <person name="Nielsen K.F."/>
            <person name="Lyhne E.K."/>
            <person name="Kogle M.E."/>
            <person name="Kuo A."/>
            <person name="Riley R."/>
            <person name="Clum A."/>
            <person name="Nolan M."/>
            <person name="Lipzen A."/>
            <person name="Salamov A."/>
            <person name="Henrissat B."/>
            <person name="Wiebenga A."/>
            <person name="De Vries R.P."/>
            <person name="Grigoriev I.V."/>
            <person name="Mortensen U.H."/>
            <person name="Andersen M.R."/>
            <person name="Baker S.E."/>
        </authorList>
    </citation>
    <scope>NUCLEOTIDE SEQUENCE [LARGE SCALE GENOMIC DNA]</scope>
    <source>
        <strain evidence="3 4">CBS 121591</strain>
    </source>
</reference>
<dbReference type="GeneID" id="37137744"/>
<dbReference type="OrthoDB" id="5059029at2759"/>
<evidence type="ECO:0000313" key="3">
    <source>
        <dbReference type="EMBL" id="PYH82647.1"/>
    </source>
</evidence>
<gene>
    <name evidence="3" type="ORF">BO82DRAFT_353611</name>
</gene>
<feature type="transmembrane region" description="Helical" evidence="1">
    <location>
        <begin position="45"/>
        <end position="64"/>
    </location>
</feature>
<accession>A0A319CH97</accession>
<keyword evidence="1" id="KW-0472">Membrane</keyword>
<name>A0A319CH97_9EURO</name>
<feature type="transmembrane region" description="Helical" evidence="1">
    <location>
        <begin position="7"/>
        <end position="25"/>
    </location>
</feature>
<dbReference type="AlphaFoldDB" id="A0A319CH97"/>
<evidence type="ECO:0000259" key="2">
    <source>
        <dbReference type="Pfam" id="PF20521"/>
    </source>
</evidence>
<keyword evidence="1" id="KW-1133">Transmembrane helix</keyword>
<dbReference type="Pfam" id="PF20521">
    <property type="entry name" value="DUF6736"/>
    <property type="match status" value="1"/>
</dbReference>